<organism evidence="1 2">
    <name type="scientific">Moritella viscosa</name>
    <dbReference type="NCBI Taxonomy" id="80854"/>
    <lineage>
        <taxon>Bacteria</taxon>
        <taxon>Pseudomonadati</taxon>
        <taxon>Pseudomonadota</taxon>
        <taxon>Gammaproteobacteria</taxon>
        <taxon>Alteromonadales</taxon>
        <taxon>Moritellaceae</taxon>
        <taxon>Moritella</taxon>
    </lineage>
</organism>
<evidence type="ECO:0000313" key="1">
    <source>
        <dbReference type="EMBL" id="SGY84680.1"/>
    </source>
</evidence>
<protein>
    <submittedName>
        <fullName evidence="1">Uncharacterized protein</fullName>
    </submittedName>
</protein>
<dbReference type="Proteomes" id="UP000182660">
    <property type="component" value="Unassembled WGS sequence"/>
</dbReference>
<evidence type="ECO:0000313" key="2">
    <source>
        <dbReference type="Proteomes" id="UP000182660"/>
    </source>
</evidence>
<reference evidence="1 2" key="1">
    <citation type="submission" date="2016-11" db="EMBL/GenBank/DDBJ databases">
        <authorList>
            <person name="Klemetsen T."/>
        </authorList>
    </citation>
    <scope>NUCLEOTIDE SEQUENCE [LARGE SCALE GENOMIC DNA]</scope>
    <source>
        <strain evidence="1">MT 2528</strain>
    </source>
</reference>
<name>A0ABY1HAH8_9GAMM</name>
<keyword evidence="2" id="KW-1185">Reference proteome</keyword>
<sequence>MAKTTQFGRALKDLNIELFCANSSQAKGRVERVNITGQID</sequence>
<dbReference type="EMBL" id="FPLJ01000020">
    <property type="protein sequence ID" value="SGY84680.1"/>
    <property type="molecule type" value="Genomic_DNA"/>
</dbReference>
<comment type="caution">
    <text evidence="1">The sequence shown here is derived from an EMBL/GenBank/DDBJ whole genome shotgun (WGS) entry which is preliminary data.</text>
</comment>
<gene>
    <name evidence="1" type="ORF">MT2528_0693</name>
</gene>
<accession>A0ABY1HAH8</accession>
<proteinExistence type="predicted"/>